<sequence>MKRSLPTLIPILSNLAMFVAGMLLVMRLFIPMIICLLLYVVAASYQFAWITRMQMRQEEQSENK</sequence>
<evidence type="ECO:0000313" key="2">
    <source>
        <dbReference type="EMBL" id="KRM03739.1"/>
    </source>
</evidence>
<dbReference type="Proteomes" id="UP000051739">
    <property type="component" value="Unassembled WGS sequence"/>
</dbReference>
<organism evidence="2 3">
    <name type="scientific">Limosilactobacillus gastricus DSM 16045</name>
    <dbReference type="NCBI Taxonomy" id="1423749"/>
    <lineage>
        <taxon>Bacteria</taxon>
        <taxon>Bacillati</taxon>
        <taxon>Bacillota</taxon>
        <taxon>Bacilli</taxon>
        <taxon>Lactobacillales</taxon>
        <taxon>Lactobacillaceae</taxon>
        <taxon>Limosilactobacillus</taxon>
    </lineage>
</organism>
<protein>
    <submittedName>
        <fullName evidence="2">Uncharacterized protein</fullName>
    </submittedName>
</protein>
<keyword evidence="1" id="KW-1133">Transmembrane helix</keyword>
<proteinExistence type="predicted"/>
<dbReference type="PATRIC" id="fig|1423749.3.peg.109"/>
<name>A0A0R1VHZ9_9LACO</name>
<dbReference type="AlphaFoldDB" id="A0A0R1VHZ9"/>
<dbReference type="RefSeq" id="WP_056936585.1">
    <property type="nucleotide sequence ID" value="NZ_AZFN01000001.1"/>
</dbReference>
<feature type="transmembrane region" description="Helical" evidence="1">
    <location>
        <begin position="7"/>
        <end position="24"/>
    </location>
</feature>
<gene>
    <name evidence="2" type="ORF">FC60_GL000109</name>
</gene>
<dbReference type="EMBL" id="AZFN01000001">
    <property type="protein sequence ID" value="KRM03739.1"/>
    <property type="molecule type" value="Genomic_DNA"/>
</dbReference>
<keyword evidence="3" id="KW-1185">Reference proteome</keyword>
<reference evidence="2 3" key="1">
    <citation type="journal article" date="2015" name="Genome Announc.">
        <title>Expanding the biotechnology potential of lactobacilli through comparative genomics of 213 strains and associated genera.</title>
        <authorList>
            <person name="Sun Z."/>
            <person name="Harris H.M."/>
            <person name="McCann A."/>
            <person name="Guo C."/>
            <person name="Argimon S."/>
            <person name="Zhang W."/>
            <person name="Yang X."/>
            <person name="Jeffery I.B."/>
            <person name="Cooney J.C."/>
            <person name="Kagawa T.F."/>
            <person name="Liu W."/>
            <person name="Song Y."/>
            <person name="Salvetti E."/>
            <person name="Wrobel A."/>
            <person name="Rasinkangas P."/>
            <person name="Parkhill J."/>
            <person name="Rea M.C."/>
            <person name="O'Sullivan O."/>
            <person name="Ritari J."/>
            <person name="Douillard F.P."/>
            <person name="Paul Ross R."/>
            <person name="Yang R."/>
            <person name="Briner A.E."/>
            <person name="Felis G.E."/>
            <person name="de Vos W.M."/>
            <person name="Barrangou R."/>
            <person name="Klaenhammer T.R."/>
            <person name="Caufield P.W."/>
            <person name="Cui Y."/>
            <person name="Zhang H."/>
            <person name="O'Toole P.W."/>
        </authorList>
    </citation>
    <scope>NUCLEOTIDE SEQUENCE [LARGE SCALE GENOMIC DNA]</scope>
    <source>
        <strain evidence="2 3">DSM 16045</strain>
    </source>
</reference>
<comment type="caution">
    <text evidence="2">The sequence shown here is derived from an EMBL/GenBank/DDBJ whole genome shotgun (WGS) entry which is preliminary data.</text>
</comment>
<evidence type="ECO:0000256" key="1">
    <source>
        <dbReference type="SAM" id="Phobius"/>
    </source>
</evidence>
<feature type="transmembrane region" description="Helical" evidence="1">
    <location>
        <begin position="30"/>
        <end position="50"/>
    </location>
</feature>
<accession>A0A0R1VHZ9</accession>
<keyword evidence="1" id="KW-0812">Transmembrane</keyword>
<evidence type="ECO:0000313" key="3">
    <source>
        <dbReference type="Proteomes" id="UP000051739"/>
    </source>
</evidence>
<keyword evidence="1" id="KW-0472">Membrane</keyword>